<evidence type="ECO:0000313" key="3">
    <source>
        <dbReference type="Proteomes" id="UP001258181"/>
    </source>
</evidence>
<dbReference type="InterPro" id="IPR011009">
    <property type="entry name" value="Kinase-like_dom_sf"/>
</dbReference>
<sequence length="285" mass="33270">MNIQEIIKDLTDKKMLQPNIQYEQLNGGTTSKLYLCKDETTKFVIKMNEPHVLEAESHFLNFYKKVSLLPRLVYVDPSFHYIVYSFIPGSVHYNRSKKNELLFDLVHDQINHYQPVSDSEGWGWADETVDSWQAFLEHRFMEASKTLESHLQKEDLDIVAKLVKSPNRKSTNKEPYLLHGDCGVHNFIFDDRKLCGVIDPTPVYGEPLYDLIYAFCSSPDDLTKETINTAVSHLKNNSRDDKFLYEEVLIGLFLRIATCVRHHPDDLEEYLRAWSYWKDTVLKGE</sequence>
<protein>
    <submittedName>
        <fullName evidence="2">Fructosamine-3-kinase</fullName>
    </submittedName>
</protein>
<name>A0ABU1TWJ1_9BACL</name>
<accession>A0ABU1TWJ1</accession>
<evidence type="ECO:0000259" key="1">
    <source>
        <dbReference type="Pfam" id="PF01636"/>
    </source>
</evidence>
<comment type="caution">
    <text evidence="2">The sequence shown here is derived from an EMBL/GenBank/DDBJ whole genome shotgun (WGS) entry which is preliminary data.</text>
</comment>
<dbReference type="RefSeq" id="WP_310256184.1">
    <property type="nucleotide sequence ID" value="NZ_JAVDWA010000001.1"/>
</dbReference>
<evidence type="ECO:0000313" key="2">
    <source>
        <dbReference type="EMBL" id="MDR7071579.1"/>
    </source>
</evidence>
<feature type="domain" description="Aminoglycoside phosphotransferase" evidence="1">
    <location>
        <begin position="22"/>
        <end position="215"/>
    </location>
</feature>
<dbReference type="Gene3D" id="3.90.1200.10">
    <property type="match status" value="1"/>
</dbReference>
<dbReference type="Pfam" id="PF01636">
    <property type="entry name" value="APH"/>
    <property type="match status" value="1"/>
</dbReference>
<proteinExistence type="predicted"/>
<organism evidence="2 3">
    <name type="scientific">Fictibacillus barbaricus</name>
    <dbReference type="NCBI Taxonomy" id="182136"/>
    <lineage>
        <taxon>Bacteria</taxon>
        <taxon>Bacillati</taxon>
        <taxon>Bacillota</taxon>
        <taxon>Bacilli</taxon>
        <taxon>Bacillales</taxon>
        <taxon>Fictibacillaceae</taxon>
        <taxon>Fictibacillus</taxon>
    </lineage>
</organism>
<dbReference type="SUPFAM" id="SSF56112">
    <property type="entry name" value="Protein kinase-like (PK-like)"/>
    <property type="match status" value="1"/>
</dbReference>
<reference evidence="2 3" key="1">
    <citation type="submission" date="2023-07" db="EMBL/GenBank/DDBJ databases">
        <title>Sorghum-associated microbial communities from plants grown in Nebraska, USA.</title>
        <authorList>
            <person name="Schachtman D."/>
        </authorList>
    </citation>
    <scope>NUCLEOTIDE SEQUENCE [LARGE SCALE GENOMIC DNA]</scope>
    <source>
        <strain evidence="2 3">BE211</strain>
    </source>
</reference>
<dbReference type="InterPro" id="IPR002575">
    <property type="entry name" value="Aminoglycoside_PTrfase"/>
</dbReference>
<dbReference type="EMBL" id="JAVDWA010000001">
    <property type="protein sequence ID" value="MDR7071579.1"/>
    <property type="molecule type" value="Genomic_DNA"/>
</dbReference>
<keyword evidence="3" id="KW-1185">Reference proteome</keyword>
<gene>
    <name evidence="2" type="ORF">J2X07_000554</name>
</gene>
<dbReference type="Proteomes" id="UP001258181">
    <property type="component" value="Unassembled WGS sequence"/>
</dbReference>